<proteinExistence type="predicted"/>
<sequence length="67" mass="7594">MNNGGIDRSIEHELPVDWDVIVTRVGASECELEPVPSHWILKWQIEAKSKARHDGEMRKQRGAEGSN</sequence>
<name>A0A9E7EAQ1_9LILI</name>
<dbReference type="EMBL" id="CP097502">
    <property type="protein sequence ID" value="URD73616.1"/>
    <property type="molecule type" value="Genomic_DNA"/>
</dbReference>
<dbReference type="AlphaFoldDB" id="A0A9E7EAQ1"/>
<organism evidence="1 2">
    <name type="scientific">Musa troglodytarum</name>
    <name type="common">fe'i banana</name>
    <dbReference type="NCBI Taxonomy" id="320322"/>
    <lineage>
        <taxon>Eukaryota</taxon>
        <taxon>Viridiplantae</taxon>
        <taxon>Streptophyta</taxon>
        <taxon>Embryophyta</taxon>
        <taxon>Tracheophyta</taxon>
        <taxon>Spermatophyta</taxon>
        <taxon>Magnoliopsida</taxon>
        <taxon>Liliopsida</taxon>
        <taxon>Zingiberales</taxon>
        <taxon>Musaceae</taxon>
        <taxon>Musa</taxon>
    </lineage>
</organism>
<accession>A0A9E7EAQ1</accession>
<protein>
    <submittedName>
        <fullName evidence="1">Uncharacterized protein</fullName>
    </submittedName>
</protein>
<evidence type="ECO:0000313" key="1">
    <source>
        <dbReference type="EMBL" id="URD73616.1"/>
    </source>
</evidence>
<evidence type="ECO:0000313" key="2">
    <source>
        <dbReference type="Proteomes" id="UP001055439"/>
    </source>
</evidence>
<gene>
    <name evidence="1" type="ORF">MUK42_35151</name>
</gene>
<dbReference type="Proteomes" id="UP001055439">
    <property type="component" value="Chromosome 1"/>
</dbReference>
<keyword evidence="2" id="KW-1185">Reference proteome</keyword>
<reference evidence="1" key="1">
    <citation type="submission" date="2022-05" db="EMBL/GenBank/DDBJ databases">
        <title>The Musa troglodytarum L. genome provides insights into the mechanism of non-climacteric behaviour and enrichment of carotenoids.</title>
        <authorList>
            <person name="Wang J."/>
        </authorList>
    </citation>
    <scope>NUCLEOTIDE SEQUENCE</scope>
    <source>
        <tissue evidence="1">Leaf</tissue>
    </source>
</reference>